<dbReference type="Proteomes" id="UP000297963">
    <property type="component" value="Unassembled WGS sequence"/>
</dbReference>
<evidence type="ECO:0008006" key="7">
    <source>
        <dbReference type="Google" id="ProtNLM"/>
    </source>
</evidence>
<evidence type="ECO:0000313" key="5">
    <source>
        <dbReference type="Proteomes" id="UP000199681"/>
    </source>
</evidence>
<gene>
    <name evidence="4" type="ORF">E3O11_02935</name>
    <name evidence="3" type="ORF">SAMN05216274_10744</name>
</gene>
<protein>
    <recommendedName>
        <fullName evidence="7">DUF4190 domain-containing protein</fullName>
    </recommendedName>
</protein>
<keyword evidence="2" id="KW-0472">Membrane</keyword>
<evidence type="ECO:0000313" key="3">
    <source>
        <dbReference type="EMBL" id="SFH52100.1"/>
    </source>
</evidence>
<keyword evidence="2" id="KW-1133">Transmembrane helix</keyword>
<dbReference type="Proteomes" id="UP000199681">
    <property type="component" value="Unassembled WGS sequence"/>
</dbReference>
<evidence type="ECO:0000313" key="6">
    <source>
        <dbReference type="Proteomes" id="UP000297963"/>
    </source>
</evidence>
<feature type="transmembrane region" description="Helical" evidence="2">
    <location>
        <begin position="110"/>
        <end position="131"/>
    </location>
</feature>
<feature type="transmembrane region" description="Helical" evidence="2">
    <location>
        <begin position="58"/>
        <end position="90"/>
    </location>
</feature>
<reference evidence="3 5" key="1">
    <citation type="submission" date="2016-10" db="EMBL/GenBank/DDBJ databases">
        <authorList>
            <person name="Varghese N."/>
            <person name="Submissions S."/>
        </authorList>
    </citation>
    <scope>NUCLEOTIDE SEQUENCE [LARGE SCALE GENOMIC DNA]</scope>
    <source>
        <strain evidence="3 5">GMCC 1.11211</strain>
    </source>
</reference>
<dbReference type="EMBL" id="FOPW01000007">
    <property type="protein sequence ID" value="SFH52100.1"/>
    <property type="molecule type" value="Genomic_DNA"/>
</dbReference>
<dbReference type="RefSeq" id="WP_092449534.1">
    <property type="nucleotide sequence ID" value="NZ_BKAC01000006.1"/>
</dbReference>
<evidence type="ECO:0000256" key="1">
    <source>
        <dbReference type="SAM" id="MobiDB-lite"/>
    </source>
</evidence>
<evidence type="ECO:0000313" key="4">
    <source>
        <dbReference type="EMBL" id="TFB88046.1"/>
    </source>
</evidence>
<reference evidence="4 6" key="2">
    <citation type="submission" date="2019-03" db="EMBL/GenBank/DDBJ databases">
        <title>Genomics of glacier-inhabiting Cryobacterium strains.</title>
        <authorList>
            <person name="Liu Q."/>
            <person name="Xin Y.-H."/>
        </authorList>
    </citation>
    <scope>NUCLEOTIDE SEQUENCE [LARGE SCALE GENOMIC DNA]</scope>
    <source>
        <strain evidence="4 6">Hh34</strain>
    </source>
</reference>
<accession>A0A1I3AQ85</accession>
<proteinExistence type="predicted"/>
<keyword evidence="2" id="KW-0812">Transmembrane</keyword>
<dbReference type="EMBL" id="SOFE01000004">
    <property type="protein sequence ID" value="TFB88046.1"/>
    <property type="molecule type" value="Genomic_DNA"/>
</dbReference>
<comment type="caution">
    <text evidence="4">The sequence shown here is derived from an EMBL/GenBank/DDBJ whole genome shotgun (WGS) entry which is preliminary data.</text>
</comment>
<feature type="region of interest" description="Disordered" evidence="1">
    <location>
        <begin position="1"/>
        <end position="27"/>
    </location>
</feature>
<organism evidence="4 6">
    <name type="scientific">Cryobacterium levicorallinum</name>
    <dbReference type="NCBI Taxonomy" id="995038"/>
    <lineage>
        <taxon>Bacteria</taxon>
        <taxon>Bacillati</taxon>
        <taxon>Actinomycetota</taxon>
        <taxon>Actinomycetes</taxon>
        <taxon>Micrococcales</taxon>
        <taxon>Microbacteriaceae</taxon>
        <taxon>Cryobacterium</taxon>
    </lineage>
</organism>
<evidence type="ECO:0000256" key="2">
    <source>
        <dbReference type="SAM" id="Phobius"/>
    </source>
</evidence>
<dbReference type="AlphaFoldDB" id="A0A1I3AQ85"/>
<feature type="compositionally biased region" description="Basic and acidic residues" evidence="1">
    <location>
        <begin position="1"/>
        <end position="16"/>
    </location>
</feature>
<keyword evidence="5" id="KW-1185">Reference proteome</keyword>
<name>A0A1I3AQ85_9MICO</name>
<sequence>MSTPHQDSDTHRDYTRDPAPPGGQLSWESTVTAPTEFVPYTYTEAEVRRITGRRRLSVASVVCGFIGLALGVLGVFGLPVALVAIVLALIARTTEHRARALWSSGLASGIVGILLAAGWFVYISQTVLPLLEADR</sequence>
<dbReference type="STRING" id="995038.SAMN05216274_10744"/>